<dbReference type="SUPFAM" id="SSF46565">
    <property type="entry name" value="Chaperone J-domain"/>
    <property type="match status" value="1"/>
</dbReference>
<reference evidence="2" key="1">
    <citation type="submission" date="2021-01" db="EMBL/GenBank/DDBJ databases">
        <authorList>
            <person name="Corre E."/>
            <person name="Pelletier E."/>
            <person name="Niang G."/>
            <person name="Scheremetjew M."/>
            <person name="Finn R."/>
            <person name="Kale V."/>
            <person name="Holt S."/>
            <person name="Cochrane G."/>
            <person name="Meng A."/>
            <person name="Brown T."/>
            <person name="Cohen L."/>
        </authorList>
    </citation>
    <scope>NUCLEOTIDE SEQUENCE</scope>
    <source>
        <strain evidence="2">RCC1693</strain>
    </source>
</reference>
<feature type="domain" description="J" evidence="1">
    <location>
        <begin position="8"/>
        <end position="73"/>
    </location>
</feature>
<protein>
    <recommendedName>
        <fullName evidence="1">J domain-containing protein</fullName>
    </recommendedName>
</protein>
<gene>
    <name evidence="2" type="ORF">FPAR1323_LOCUS9292</name>
</gene>
<dbReference type="CDD" id="cd06257">
    <property type="entry name" value="DnaJ"/>
    <property type="match status" value="1"/>
</dbReference>
<dbReference type="Pfam" id="PF00226">
    <property type="entry name" value="DnaJ"/>
    <property type="match status" value="1"/>
</dbReference>
<dbReference type="PRINTS" id="PR00625">
    <property type="entry name" value="JDOMAIN"/>
</dbReference>
<dbReference type="GO" id="GO:0051082">
    <property type="term" value="F:unfolded protein binding"/>
    <property type="evidence" value="ECO:0007669"/>
    <property type="project" value="TreeGrafter"/>
</dbReference>
<dbReference type="InterPro" id="IPR018253">
    <property type="entry name" value="DnaJ_domain_CS"/>
</dbReference>
<sequence>MADPLHKDYYKRLGVARNATDKVLKKAYRKLALQYHPDKNPDDSSAEEKFKYINEAYDTLSNKDKRATYDMVGPDGMNSVPNGGEGFAGGGGMPSGFGGFGGAPGGVHFSSSAANMGGGRGGGGISSDEAQRIFSMFFADEGGDPFAGVRGGGMGMGGGMGSPFMDMGGSGMGSPSPFMSFGVGGPGMNMHMPQQQRQQRPGRVERYDVMKPGTYVRIKGLSSAAERNGTQGRVESYDDARGRYMVQVEGEGSTLALRPANLEQLVTGATVVAVTSDTSLNGRQGTVVGWDEEKERYSVRLSSLPRALSLRPECVVLPAGTCVAIREVQAKPELNGKRGQIQSHDRAAGRFVVQLSASEQVKLRPANLSTAC</sequence>
<proteinExistence type="predicted"/>
<dbReference type="AlphaFoldDB" id="A0A7S2FX10"/>
<dbReference type="GO" id="GO:0005634">
    <property type="term" value="C:nucleus"/>
    <property type="evidence" value="ECO:0007669"/>
    <property type="project" value="TreeGrafter"/>
</dbReference>
<dbReference type="GO" id="GO:0005737">
    <property type="term" value="C:cytoplasm"/>
    <property type="evidence" value="ECO:0007669"/>
    <property type="project" value="TreeGrafter"/>
</dbReference>
<dbReference type="InterPro" id="IPR036869">
    <property type="entry name" value="J_dom_sf"/>
</dbReference>
<dbReference type="PANTHER" id="PTHR43948">
    <property type="entry name" value="DNAJ HOMOLOG SUBFAMILY B"/>
    <property type="match status" value="1"/>
</dbReference>
<dbReference type="PANTHER" id="PTHR43948:SF10">
    <property type="entry name" value="MRJ, ISOFORM E"/>
    <property type="match status" value="1"/>
</dbReference>
<dbReference type="PROSITE" id="PS50076">
    <property type="entry name" value="DNAJ_2"/>
    <property type="match status" value="1"/>
</dbReference>
<evidence type="ECO:0000259" key="1">
    <source>
        <dbReference type="PROSITE" id="PS50076"/>
    </source>
</evidence>
<evidence type="ECO:0000313" key="2">
    <source>
        <dbReference type="EMBL" id="CAD9418362.1"/>
    </source>
</evidence>
<accession>A0A7S2FX10</accession>
<dbReference type="SMART" id="SM00271">
    <property type="entry name" value="DnaJ"/>
    <property type="match status" value="1"/>
</dbReference>
<dbReference type="InterPro" id="IPR001623">
    <property type="entry name" value="DnaJ_domain"/>
</dbReference>
<dbReference type="GO" id="GO:0044183">
    <property type="term" value="F:protein folding chaperone"/>
    <property type="evidence" value="ECO:0007669"/>
    <property type="project" value="TreeGrafter"/>
</dbReference>
<dbReference type="EMBL" id="HBGT01017498">
    <property type="protein sequence ID" value="CAD9418362.1"/>
    <property type="molecule type" value="Transcribed_RNA"/>
</dbReference>
<name>A0A7S2FX10_9STRA</name>
<organism evidence="2">
    <name type="scientific">Florenciella parvula</name>
    <dbReference type="NCBI Taxonomy" id="236787"/>
    <lineage>
        <taxon>Eukaryota</taxon>
        <taxon>Sar</taxon>
        <taxon>Stramenopiles</taxon>
        <taxon>Ochrophyta</taxon>
        <taxon>Dictyochophyceae</taxon>
        <taxon>Florenciellales</taxon>
        <taxon>Florenciella</taxon>
    </lineage>
</organism>
<dbReference type="Gene3D" id="1.10.287.110">
    <property type="entry name" value="DnaJ domain"/>
    <property type="match status" value="1"/>
</dbReference>
<dbReference type="GO" id="GO:0051087">
    <property type="term" value="F:protein-folding chaperone binding"/>
    <property type="evidence" value="ECO:0007669"/>
    <property type="project" value="TreeGrafter"/>
</dbReference>
<dbReference type="PROSITE" id="PS00636">
    <property type="entry name" value="DNAJ_1"/>
    <property type="match status" value="1"/>
</dbReference>